<evidence type="ECO:0000313" key="9">
    <source>
        <dbReference type="EMBL" id="PTM52273.1"/>
    </source>
</evidence>
<feature type="modified residue" description="4-aspartylphosphate" evidence="4">
    <location>
        <position position="839"/>
    </location>
</feature>
<dbReference type="AlphaFoldDB" id="A0A2T4YZA0"/>
<dbReference type="InterPro" id="IPR001789">
    <property type="entry name" value="Sig_transdc_resp-reg_receiver"/>
</dbReference>
<organism evidence="9 10">
    <name type="scientific">Phreatobacter oligotrophus</name>
    <dbReference type="NCBI Taxonomy" id="1122261"/>
    <lineage>
        <taxon>Bacteria</taxon>
        <taxon>Pseudomonadati</taxon>
        <taxon>Pseudomonadota</taxon>
        <taxon>Alphaproteobacteria</taxon>
        <taxon>Hyphomicrobiales</taxon>
        <taxon>Phreatobacteraceae</taxon>
        <taxon>Phreatobacter</taxon>
    </lineage>
</organism>
<dbReference type="Pfam" id="PF08448">
    <property type="entry name" value="PAS_4"/>
    <property type="match status" value="2"/>
</dbReference>
<dbReference type="Gene3D" id="3.40.50.2300">
    <property type="match status" value="1"/>
</dbReference>
<dbReference type="Pfam" id="PF00072">
    <property type="entry name" value="Response_reg"/>
    <property type="match status" value="1"/>
</dbReference>
<comment type="caution">
    <text evidence="9">The sequence shown here is derived from an EMBL/GenBank/DDBJ whole genome shotgun (WGS) entry which is preliminary data.</text>
</comment>
<dbReference type="GO" id="GO:0000155">
    <property type="term" value="F:phosphorelay sensor kinase activity"/>
    <property type="evidence" value="ECO:0007669"/>
    <property type="project" value="InterPro"/>
</dbReference>
<dbReference type="PROSITE" id="PS50110">
    <property type="entry name" value="RESPONSE_REGULATORY"/>
    <property type="match status" value="1"/>
</dbReference>
<dbReference type="PANTHER" id="PTHR43065:SF42">
    <property type="entry name" value="TWO-COMPONENT SENSOR PPRA"/>
    <property type="match status" value="1"/>
</dbReference>
<dbReference type="SMART" id="SM00091">
    <property type="entry name" value="PAS"/>
    <property type="match status" value="3"/>
</dbReference>
<keyword evidence="6" id="KW-1133">Transmembrane helix</keyword>
<dbReference type="CDD" id="cd00130">
    <property type="entry name" value="PAS"/>
    <property type="match status" value="1"/>
</dbReference>
<comment type="catalytic activity">
    <reaction evidence="1">
        <text>ATP + protein L-histidine = ADP + protein N-phospho-L-histidine.</text>
        <dbReference type="EC" id="2.7.13.3"/>
    </reaction>
</comment>
<dbReference type="SUPFAM" id="SSF52172">
    <property type="entry name" value="CheY-like"/>
    <property type="match status" value="1"/>
</dbReference>
<dbReference type="InterPro" id="IPR003661">
    <property type="entry name" value="HisK_dim/P_dom"/>
</dbReference>
<keyword evidence="9" id="KW-0808">Transferase</keyword>
<evidence type="ECO:0000256" key="5">
    <source>
        <dbReference type="SAM" id="MobiDB-lite"/>
    </source>
</evidence>
<keyword evidence="6" id="KW-0812">Transmembrane</keyword>
<dbReference type="EMBL" id="PZZL01000008">
    <property type="protein sequence ID" value="PTM52273.1"/>
    <property type="molecule type" value="Genomic_DNA"/>
</dbReference>
<dbReference type="Gene3D" id="3.30.450.20">
    <property type="entry name" value="PAS domain"/>
    <property type="match status" value="2"/>
</dbReference>
<evidence type="ECO:0000313" key="10">
    <source>
        <dbReference type="Proteomes" id="UP000241808"/>
    </source>
</evidence>
<feature type="region of interest" description="Disordered" evidence="5">
    <location>
        <begin position="742"/>
        <end position="784"/>
    </location>
</feature>
<dbReference type="InterPro" id="IPR013656">
    <property type="entry name" value="PAS_4"/>
</dbReference>
<dbReference type="SMART" id="SM00387">
    <property type="entry name" value="HATPase_c"/>
    <property type="match status" value="1"/>
</dbReference>
<dbReference type="Gene3D" id="3.30.565.10">
    <property type="entry name" value="Histidine kinase-like ATPase, C-terminal domain"/>
    <property type="match status" value="1"/>
</dbReference>
<dbReference type="CDD" id="cd00082">
    <property type="entry name" value="HisKA"/>
    <property type="match status" value="1"/>
</dbReference>
<dbReference type="InterPro" id="IPR036890">
    <property type="entry name" value="HATPase_C_sf"/>
</dbReference>
<gene>
    <name evidence="9" type="ORF">C8P69_10873</name>
</gene>
<evidence type="ECO:0000256" key="4">
    <source>
        <dbReference type="PROSITE-ProRule" id="PRU00169"/>
    </source>
</evidence>
<dbReference type="NCBIfam" id="NF046020">
    <property type="entry name" value="HisKinCckABruc"/>
    <property type="match status" value="1"/>
</dbReference>
<dbReference type="InterPro" id="IPR004358">
    <property type="entry name" value="Sig_transdc_His_kin-like_C"/>
</dbReference>
<sequence>MAFAEKTARADAAARAGGRRSVDRSDQAGSTAMVLVVAVVLVGAALFFLMIGRDNAYPYVIGLLATLAVCGVFSLFAYASGILRFATEDGRNDVTKAIAASAGEALVVSEPSGRVLYANPAYLAMTGATGEDDVRGVERAFTGAPEISEAIYRLSQAAREGRRHQEEVRRADGPEPRWLRLKVRPLSGEGAERVRGAARASVWTVEDITRDRASAESAFETLQKAIDFLDHAPAGFFSMEPDGEIGYMNATLAGWLDHDLTEVGPGGLALADILAADAAALLRTVPAKPSDVTTATFDIDMKRRSGEALPVRLLHKVAFSADGTPGASRTLVINRGRGTDSGDSLRAAEVRFARFFNSSPLGIATVDRDGHVGRANPIFARMLAEVAPTTEVGPRSILSLVKESSRPLLIQAIGEAAAGKGDLAPVDAAFQGDGNRFCHFFVAPVDDPEQPGEAAIVYAVETTELRQLQEQFAQSQKMNAVGQLAGGVAHDFNNVLQAIIGHADLLLMDHKPADPSFNDVMQIKQNANRAASLVRQLLAFSRKQTLRPQVVQLGDVLSDISMLLRRSLGERVGLDMVHGRDLWPIRADVTQLEQVILNLAVNARDAMPDGGKLTIRTANVPAGEVARHRSKDDPVEMPETDSVMIEVTDTGTGIPDDIKQKIFDPFFSTKDVGKGTGLGLSTVYGIVKQSGGYIFVDSQVGRGTIFRIFLPRHVEGEEPVVVAPPVAPERTPAAPAAMLVSGGDEAAPAAPPIAPAEPAPAAEASAAPSEAAAPPPPPAAREETGPGTILLVEDEEAVRAFASRALISRGYTVLEAGSGVEALEVMAEHGGTVDLVVSDVVMPEMNGPTLLGELRKSNPDIKVIFVSGYAEEAFKNDLPEGQSFAFLPKPFSLKQLIEAVKEQTRA</sequence>
<dbReference type="Gene3D" id="1.10.287.130">
    <property type="match status" value="1"/>
</dbReference>
<dbReference type="InterPro" id="IPR036097">
    <property type="entry name" value="HisK_dim/P_sf"/>
</dbReference>
<dbReference type="Pfam" id="PF02518">
    <property type="entry name" value="HATPase_c"/>
    <property type="match status" value="1"/>
</dbReference>
<dbReference type="SUPFAM" id="SSF55785">
    <property type="entry name" value="PYP-like sensor domain (PAS domain)"/>
    <property type="match status" value="2"/>
</dbReference>
<evidence type="ECO:0000256" key="3">
    <source>
        <dbReference type="ARBA" id="ARBA00022553"/>
    </source>
</evidence>
<accession>A0A2T4YZA0</accession>
<evidence type="ECO:0000256" key="1">
    <source>
        <dbReference type="ARBA" id="ARBA00000085"/>
    </source>
</evidence>
<evidence type="ECO:0000256" key="6">
    <source>
        <dbReference type="SAM" id="Phobius"/>
    </source>
</evidence>
<dbReference type="SMART" id="SM00388">
    <property type="entry name" value="HisKA"/>
    <property type="match status" value="1"/>
</dbReference>
<evidence type="ECO:0000259" key="7">
    <source>
        <dbReference type="PROSITE" id="PS50109"/>
    </source>
</evidence>
<keyword evidence="9" id="KW-0418">Kinase</keyword>
<feature type="transmembrane region" description="Helical" evidence="6">
    <location>
        <begin position="56"/>
        <end position="79"/>
    </location>
</feature>
<dbReference type="InterPro" id="IPR005467">
    <property type="entry name" value="His_kinase_dom"/>
</dbReference>
<dbReference type="PRINTS" id="PR00344">
    <property type="entry name" value="BCTRLSENSOR"/>
</dbReference>
<feature type="domain" description="Histidine kinase" evidence="7">
    <location>
        <begin position="487"/>
        <end position="714"/>
    </location>
</feature>
<dbReference type="InterPro" id="IPR000014">
    <property type="entry name" value="PAS"/>
</dbReference>
<dbReference type="Pfam" id="PF00512">
    <property type="entry name" value="HisKA"/>
    <property type="match status" value="1"/>
</dbReference>
<keyword evidence="10" id="KW-1185">Reference proteome</keyword>
<dbReference type="SMART" id="SM00448">
    <property type="entry name" value="REC"/>
    <property type="match status" value="1"/>
</dbReference>
<dbReference type="InterPro" id="IPR035965">
    <property type="entry name" value="PAS-like_dom_sf"/>
</dbReference>
<dbReference type="PROSITE" id="PS50109">
    <property type="entry name" value="HIS_KIN"/>
    <property type="match status" value="1"/>
</dbReference>
<name>A0A2T4YZA0_9HYPH</name>
<evidence type="ECO:0000259" key="8">
    <source>
        <dbReference type="PROSITE" id="PS50110"/>
    </source>
</evidence>
<dbReference type="InterPro" id="IPR003594">
    <property type="entry name" value="HATPase_dom"/>
</dbReference>
<feature type="transmembrane region" description="Helical" evidence="6">
    <location>
        <begin position="28"/>
        <end position="49"/>
    </location>
</feature>
<reference evidence="9 10" key="1">
    <citation type="submission" date="2018-04" db="EMBL/GenBank/DDBJ databases">
        <title>Genomic Encyclopedia of Archaeal and Bacterial Type Strains, Phase II (KMG-II): from individual species to whole genera.</title>
        <authorList>
            <person name="Goeker M."/>
        </authorList>
    </citation>
    <scope>NUCLEOTIDE SEQUENCE [LARGE SCALE GENOMIC DNA]</scope>
    <source>
        <strain evidence="9 10">DSM 25521</strain>
    </source>
</reference>
<evidence type="ECO:0000256" key="2">
    <source>
        <dbReference type="ARBA" id="ARBA00012438"/>
    </source>
</evidence>
<dbReference type="SUPFAM" id="SSF47384">
    <property type="entry name" value="Homodimeric domain of signal transducing histidine kinase"/>
    <property type="match status" value="1"/>
</dbReference>
<dbReference type="NCBIfam" id="TIGR00229">
    <property type="entry name" value="sensory_box"/>
    <property type="match status" value="1"/>
</dbReference>
<dbReference type="PANTHER" id="PTHR43065">
    <property type="entry name" value="SENSOR HISTIDINE KINASE"/>
    <property type="match status" value="1"/>
</dbReference>
<keyword evidence="6" id="KW-0472">Membrane</keyword>
<dbReference type="Proteomes" id="UP000241808">
    <property type="component" value="Unassembled WGS sequence"/>
</dbReference>
<feature type="compositionally biased region" description="Pro residues" evidence="5">
    <location>
        <begin position="749"/>
        <end position="758"/>
    </location>
</feature>
<proteinExistence type="predicted"/>
<dbReference type="RefSeq" id="WP_245902103.1">
    <property type="nucleotide sequence ID" value="NZ_PZZL01000008.1"/>
</dbReference>
<dbReference type="EC" id="2.7.13.3" evidence="2"/>
<protein>
    <recommendedName>
        <fullName evidence="2">histidine kinase</fullName>
        <ecNumber evidence="2">2.7.13.3</ecNumber>
    </recommendedName>
</protein>
<feature type="compositionally biased region" description="Low complexity" evidence="5">
    <location>
        <begin position="759"/>
        <end position="772"/>
    </location>
</feature>
<dbReference type="SUPFAM" id="SSF55874">
    <property type="entry name" value="ATPase domain of HSP90 chaperone/DNA topoisomerase II/histidine kinase"/>
    <property type="match status" value="1"/>
</dbReference>
<dbReference type="FunFam" id="1.10.287.130:FF:000037">
    <property type="entry name" value="Hybrid sensor histidine kinase/response regulator"/>
    <property type="match status" value="1"/>
</dbReference>
<dbReference type="InterPro" id="IPR011006">
    <property type="entry name" value="CheY-like_superfamily"/>
</dbReference>
<feature type="domain" description="Response regulatory" evidence="8">
    <location>
        <begin position="788"/>
        <end position="904"/>
    </location>
</feature>
<keyword evidence="3 4" id="KW-0597">Phosphoprotein</keyword>